<feature type="compositionally biased region" description="Low complexity" evidence="1">
    <location>
        <begin position="390"/>
        <end position="406"/>
    </location>
</feature>
<comment type="caution">
    <text evidence="2">The sequence shown here is derived from an EMBL/GenBank/DDBJ whole genome shotgun (WGS) entry which is preliminary data.</text>
</comment>
<feature type="region of interest" description="Disordered" evidence="1">
    <location>
        <begin position="1"/>
        <end position="31"/>
    </location>
</feature>
<sequence length="1128" mass="121473">MSGRGGGETDKDLAGVGPPPKRARGEAAAPKAGANSTIRVCLVCRKSDQDVEWPKTPGAPPDACLVCFTVYGPAQLFVKWNDWAASCHAGGAHKDSVDDARRLHPNMQAASQALAPVEVSDGAGTIVEIFREGMWMPAANISGETQKSTPKQLKIGDPLKLTFLDGQELKGYIFNDKPGAAGDLRIRVGVQARVDSRKVTLPLAGQVVQGLGGLAVKRARDHDTTGAHAKGFLSFLENGAIAWADILARGERAHRGRLARRSGRIPGDEDEDYEHVASDDGAEVDPFASPAPSRVASGSGGSPMDTGGSGSAAAAAGAAAAGTGSAPPSRPPSSPTPSSPRVPVTKPPQRTAKIHIAVDGLKKAVFEVAMDWSTRAHDDDGGSDNDDDGASSVRSSGAGSAAGSAARGDRTSRGGKNPTYWTEKLKVLHALLGTTDKRDVHHASECAAKFMLKFPNDDTAPKLQKHLIRIGVLLEISPAEVPSTAWPDIRKAYLEMCVIEHPPLGVGLLALVGKRATELATASTSGMSIRETDIKDLAACVTPWRTEGAATADEPAMFDALRPQIHPIAPILTGAVQAHTMAKFLVQKFVCPIISSTNNENISSHMSAVRTLTTLLDLPEDVDVHHEVMSLCDSLYLSFGAFEAVLCVGITTDTRFDYLCDVGTRFVVRLTAMDDTAEIEEWTNTMTEALNYFKQYAMLFPQESCEKLEELIHSTGATLFDKLKQAPTTDDDKSAKLSTDAQRLFQSCWTAFPTFEQHDMFIQGCAEILSSSVNKNFTATVCNLLEELLSASESARDADPLVTLVQVLEERSGLLSADEFEKGEAALLKIAKSIFRTMANLLDDQDGGPQFLFTDILAVCRVLCKVLSGCMRACSEENKKCVRTLYTTTEYIVDVLERVRPAEPDKKEVDVQHIVAMEMGSALQLSRSVKSLKGSCKSVVLEGAPVSEVAEKLSDMCAKALVEAGRHHTSELVTKNAPLIENLFRVSEARAEGSDNIWSRDLPDTNKDWDAFCESCRGSLLKLDADELSKLISNCEVEKEKYAEIRNIFGGDDTEWLDMNGALVQARVADTAHRLMRIDLDKSMDKPSMRSATLAEVQSHAKNGITKDVLPALLVRRMQAAMKLQALP</sequence>
<dbReference type="InterPro" id="IPR016024">
    <property type="entry name" value="ARM-type_fold"/>
</dbReference>
<feature type="compositionally biased region" description="Pro residues" evidence="1">
    <location>
        <begin position="328"/>
        <end position="340"/>
    </location>
</feature>
<organism evidence="2 3">
    <name type="scientific">Prorocentrum cordatum</name>
    <dbReference type="NCBI Taxonomy" id="2364126"/>
    <lineage>
        <taxon>Eukaryota</taxon>
        <taxon>Sar</taxon>
        <taxon>Alveolata</taxon>
        <taxon>Dinophyceae</taxon>
        <taxon>Prorocentrales</taxon>
        <taxon>Prorocentraceae</taxon>
        <taxon>Prorocentrum</taxon>
    </lineage>
</organism>
<reference evidence="2" key="1">
    <citation type="submission" date="2023-10" db="EMBL/GenBank/DDBJ databases">
        <authorList>
            <person name="Chen Y."/>
            <person name="Shah S."/>
            <person name="Dougan E. K."/>
            <person name="Thang M."/>
            <person name="Chan C."/>
        </authorList>
    </citation>
    <scope>NUCLEOTIDE SEQUENCE [LARGE SCALE GENOMIC DNA]</scope>
</reference>
<gene>
    <name evidence="2" type="ORF">PCOR1329_LOCUS64493</name>
</gene>
<evidence type="ECO:0000313" key="3">
    <source>
        <dbReference type="Proteomes" id="UP001189429"/>
    </source>
</evidence>
<dbReference type="Proteomes" id="UP001189429">
    <property type="component" value="Unassembled WGS sequence"/>
</dbReference>
<proteinExistence type="predicted"/>
<feature type="region of interest" description="Disordered" evidence="1">
    <location>
        <begin position="375"/>
        <end position="418"/>
    </location>
</feature>
<feature type="compositionally biased region" description="Low complexity" evidence="1">
    <location>
        <begin position="311"/>
        <end position="327"/>
    </location>
</feature>
<evidence type="ECO:0000256" key="1">
    <source>
        <dbReference type="SAM" id="MobiDB-lite"/>
    </source>
</evidence>
<dbReference type="SUPFAM" id="SSF48371">
    <property type="entry name" value="ARM repeat"/>
    <property type="match status" value="1"/>
</dbReference>
<name>A0ABN9W6I6_9DINO</name>
<feature type="compositionally biased region" description="Basic residues" evidence="1">
    <location>
        <begin position="254"/>
        <end position="263"/>
    </location>
</feature>
<evidence type="ECO:0000313" key="2">
    <source>
        <dbReference type="EMBL" id="CAK0881756.1"/>
    </source>
</evidence>
<feature type="region of interest" description="Disordered" evidence="1">
    <location>
        <begin position="254"/>
        <end position="356"/>
    </location>
</feature>
<keyword evidence="3" id="KW-1185">Reference proteome</keyword>
<accession>A0ABN9W6I6</accession>
<protein>
    <submittedName>
        <fullName evidence="2">Uncharacterized protein</fullName>
    </submittedName>
</protein>
<dbReference type="EMBL" id="CAUYUJ010018225">
    <property type="protein sequence ID" value="CAK0881756.1"/>
    <property type="molecule type" value="Genomic_DNA"/>
</dbReference>